<evidence type="ECO:0000313" key="6">
    <source>
        <dbReference type="EMBL" id="SDJ60349.1"/>
    </source>
</evidence>
<dbReference type="SUPFAM" id="SSF53720">
    <property type="entry name" value="ALDH-like"/>
    <property type="match status" value="1"/>
</dbReference>
<dbReference type="PANTHER" id="PTHR11699">
    <property type="entry name" value="ALDEHYDE DEHYDROGENASE-RELATED"/>
    <property type="match status" value="1"/>
</dbReference>
<dbReference type="NCBIfam" id="NF010000">
    <property type="entry name" value="PRK13473.1"/>
    <property type="match status" value="1"/>
</dbReference>
<dbReference type="FunFam" id="3.40.605.10:FF:000007">
    <property type="entry name" value="NAD/NADP-dependent betaine aldehyde dehydrogenase"/>
    <property type="match status" value="1"/>
</dbReference>
<comment type="similarity">
    <text evidence="1 4">Belongs to the aldehyde dehydrogenase family.</text>
</comment>
<feature type="domain" description="Aldehyde dehydrogenase" evidence="5">
    <location>
        <begin position="13"/>
        <end position="468"/>
    </location>
</feature>
<protein>
    <submittedName>
        <fullName evidence="6">Aminobutyraldehyde dehydrogenase</fullName>
    </submittedName>
</protein>
<evidence type="ECO:0000256" key="1">
    <source>
        <dbReference type="ARBA" id="ARBA00009986"/>
    </source>
</evidence>
<evidence type="ECO:0000256" key="4">
    <source>
        <dbReference type="RuleBase" id="RU003345"/>
    </source>
</evidence>
<evidence type="ECO:0000256" key="3">
    <source>
        <dbReference type="PROSITE-ProRule" id="PRU10007"/>
    </source>
</evidence>
<dbReference type="GO" id="GO:0016620">
    <property type="term" value="F:oxidoreductase activity, acting on the aldehyde or oxo group of donors, NAD or NADP as acceptor"/>
    <property type="evidence" value="ECO:0007669"/>
    <property type="project" value="InterPro"/>
</dbReference>
<dbReference type="Gene3D" id="3.40.309.10">
    <property type="entry name" value="Aldehyde Dehydrogenase, Chain A, domain 2"/>
    <property type="match status" value="1"/>
</dbReference>
<evidence type="ECO:0000313" key="7">
    <source>
        <dbReference type="EMBL" id="SNS87841.1"/>
    </source>
</evidence>
<dbReference type="Proteomes" id="UP000199693">
    <property type="component" value="Unassembled WGS sequence"/>
</dbReference>
<sequence length="476" mass="49793">MQTRMLIDGELVAGEGEALAVIDPASGEPIAQVNEASPEQVDAAARAADEAFQTFSKTTPAERCALLLDIADVIAAHAPELAALESANAGKPWPSALDDEMPLTLDSFRFFAGAARTLSGVAAGEYVAGHTSLIRRDPLGPVAAIAPWNYPLMMAAWKLAAPLAAGCTVVLKPSETTPLSTLRLAELLQDVVPRGVVNVINGKGASVGDRLVNAPGMEGVSITGSPATGAAALRAASRQLRQVHLELGGKAPVIVYADADVDRLVATLRATAFFNAGQDCAQPCRLLVADAIYDRVVAELAAAVGSIRTGAPREAGTQMGPLISEAHRQRVAGFVERARGRAEVVAGGFAEDRPGFFYRPTLVANVDNDAEIATCEVFGPVVSVSRFGADEDPVAIANAGRYGLASSVWTRDGARAMAVTSRLRYGFTWVNTHGVATPEMPWAAMKGSGHGCDMSVFALEAYTAVRHVMFAHGELP</sequence>
<dbReference type="Proteomes" id="UP000198309">
    <property type="component" value="Unassembled WGS sequence"/>
</dbReference>
<gene>
    <name evidence="6" type="ORF">SAMN05216189_1019105</name>
    <name evidence="7" type="ORF">SAMN06295949_10914</name>
</gene>
<reference evidence="7 8" key="2">
    <citation type="submission" date="2017-06" db="EMBL/GenBank/DDBJ databases">
        <authorList>
            <person name="Varghese N."/>
            <person name="Submissions S."/>
        </authorList>
    </citation>
    <scope>NUCLEOTIDE SEQUENCE [LARGE SCALE GENOMIC DNA]</scope>
    <source>
        <strain evidence="7 8">RLD-1</strain>
    </source>
</reference>
<dbReference type="InterPro" id="IPR016161">
    <property type="entry name" value="Ald_DH/histidinol_DH"/>
</dbReference>
<dbReference type="Pfam" id="PF00171">
    <property type="entry name" value="Aldedh"/>
    <property type="match status" value="1"/>
</dbReference>
<evidence type="ECO:0000313" key="9">
    <source>
        <dbReference type="Proteomes" id="UP000199693"/>
    </source>
</evidence>
<feature type="active site" evidence="3">
    <location>
        <position position="246"/>
    </location>
</feature>
<accession>A0A239I2W7</accession>
<dbReference type="RefSeq" id="WP_089391272.1">
    <property type="nucleotide sequence ID" value="NZ_FNEC01000019.1"/>
</dbReference>
<dbReference type="Gene3D" id="3.40.605.10">
    <property type="entry name" value="Aldehyde Dehydrogenase, Chain A, domain 1"/>
    <property type="match status" value="1"/>
</dbReference>
<dbReference type="EMBL" id="FZPC01000009">
    <property type="protein sequence ID" value="SNS87841.1"/>
    <property type="molecule type" value="Genomic_DNA"/>
</dbReference>
<dbReference type="InterPro" id="IPR016163">
    <property type="entry name" value="Ald_DH_C"/>
</dbReference>
<proteinExistence type="inferred from homology"/>
<evidence type="ECO:0000259" key="5">
    <source>
        <dbReference type="Pfam" id="PF00171"/>
    </source>
</evidence>
<dbReference type="PROSITE" id="PS00687">
    <property type="entry name" value="ALDEHYDE_DEHYDR_GLU"/>
    <property type="match status" value="1"/>
</dbReference>
<dbReference type="AlphaFoldDB" id="A0A239I2W7"/>
<dbReference type="EMBL" id="FNEC01000019">
    <property type="protein sequence ID" value="SDJ60349.1"/>
    <property type="molecule type" value="Genomic_DNA"/>
</dbReference>
<evidence type="ECO:0000256" key="2">
    <source>
        <dbReference type="ARBA" id="ARBA00023002"/>
    </source>
</evidence>
<reference evidence="6 9" key="1">
    <citation type="submission" date="2016-10" db="EMBL/GenBank/DDBJ databases">
        <authorList>
            <person name="de Groot N.N."/>
        </authorList>
    </citation>
    <scope>NUCLEOTIDE SEQUENCE [LARGE SCALE GENOMIC DNA]</scope>
    <source>
        <strain evidence="6 9">CCM 7361</strain>
    </source>
</reference>
<organism evidence="6 9">
    <name type="scientific">Pseudomonas delhiensis</name>
    <dbReference type="NCBI Taxonomy" id="366289"/>
    <lineage>
        <taxon>Bacteria</taxon>
        <taxon>Pseudomonadati</taxon>
        <taxon>Pseudomonadota</taxon>
        <taxon>Gammaproteobacteria</taxon>
        <taxon>Pseudomonadales</taxon>
        <taxon>Pseudomonadaceae</taxon>
        <taxon>Pseudomonas</taxon>
    </lineage>
</organism>
<keyword evidence="8" id="KW-1185">Reference proteome</keyword>
<name>A0A239I2W7_9PSED</name>
<evidence type="ECO:0000313" key="8">
    <source>
        <dbReference type="Proteomes" id="UP000198309"/>
    </source>
</evidence>
<dbReference type="InterPro" id="IPR016162">
    <property type="entry name" value="Ald_DH_N"/>
</dbReference>
<dbReference type="InterPro" id="IPR029510">
    <property type="entry name" value="Ald_DH_CS_GLU"/>
</dbReference>
<keyword evidence="2 4" id="KW-0560">Oxidoreductase</keyword>
<dbReference type="InterPro" id="IPR015590">
    <property type="entry name" value="Aldehyde_DH_dom"/>
</dbReference>